<feature type="region of interest" description="Disordered" evidence="1">
    <location>
        <begin position="241"/>
        <end position="260"/>
    </location>
</feature>
<accession>A0A6A6WWD3</accession>
<evidence type="ECO:0000313" key="2">
    <source>
        <dbReference type="EMBL" id="KAF2788255.1"/>
    </source>
</evidence>
<protein>
    <submittedName>
        <fullName evidence="2">Uncharacterized protein</fullName>
    </submittedName>
</protein>
<organism evidence="2 3">
    <name type="scientific">Melanomma pulvis-pyrius CBS 109.77</name>
    <dbReference type="NCBI Taxonomy" id="1314802"/>
    <lineage>
        <taxon>Eukaryota</taxon>
        <taxon>Fungi</taxon>
        <taxon>Dikarya</taxon>
        <taxon>Ascomycota</taxon>
        <taxon>Pezizomycotina</taxon>
        <taxon>Dothideomycetes</taxon>
        <taxon>Pleosporomycetidae</taxon>
        <taxon>Pleosporales</taxon>
        <taxon>Melanommataceae</taxon>
        <taxon>Melanomma</taxon>
    </lineage>
</organism>
<evidence type="ECO:0000256" key="1">
    <source>
        <dbReference type="SAM" id="MobiDB-lite"/>
    </source>
</evidence>
<dbReference type="OrthoDB" id="3796041at2759"/>
<evidence type="ECO:0000313" key="3">
    <source>
        <dbReference type="Proteomes" id="UP000799757"/>
    </source>
</evidence>
<gene>
    <name evidence="2" type="ORF">K505DRAFT_255940</name>
</gene>
<keyword evidence="3" id="KW-1185">Reference proteome</keyword>
<name>A0A6A6WWD3_9PLEO</name>
<reference evidence="2" key="1">
    <citation type="journal article" date="2020" name="Stud. Mycol.">
        <title>101 Dothideomycetes genomes: a test case for predicting lifestyles and emergence of pathogens.</title>
        <authorList>
            <person name="Haridas S."/>
            <person name="Albert R."/>
            <person name="Binder M."/>
            <person name="Bloem J."/>
            <person name="Labutti K."/>
            <person name="Salamov A."/>
            <person name="Andreopoulos B."/>
            <person name="Baker S."/>
            <person name="Barry K."/>
            <person name="Bills G."/>
            <person name="Bluhm B."/>
            <person name="Cannon C."/>
            <person name="Castanera R."/>
            <person name="Culley D."/>
            <person name="Daum C."/>
            <person name="Ezra D."/>
            <person name="Gonzalez J."/>
            <person name="Henrissat B."/>
            <person name="Kuo A."/>
            <person name="Liang C."/>
            <person name="Lipzen A."/>
            <person name="Lutzoni F."/>
            <person name="Magnuson J."/>
            <person name="Mondo S."/>
            <person name="Nolan M."/>
            <person name="Ohm R."/>
            <person name="Pangilinan J."/>
            <person name="Park H.-J."/>
            <person name="Ramirez L."/>
            <person name="Alfaro M."/>
            <person name="Sun H."/>
            <person name="Tritt A."/>
            <person name="Yoshinaga Y."/>
            <person name="Zwiers L.-H."/>
            <person name="Turgeon B."/>
            <person name="Goodwin S."/>
            <person name="Spatafora J."/>
            <person name="Crous P."/>
            <person name="Grigoriev I."/>
        </authorList>
    </citation>
    <scope>NUCLEOTIDE SEQUENCE</scope>
    <source>
        <strain evidence="2">CBS 109.77</strain>
    </source>
</reference>
<dbReference type="Proteomes" id="UP000799757">
    <property type="component" value="Unassembled WGS sequence"/>
</dbReference>
<proteinExistence type="predicted"/>
<dbReference type="EMBL" id="MU002232">
    <property type="protein sequence ID" value="KAF2788255.1"/>
    <property type="molecule type" value="Genomic_DNA"/>
</dbReference>
<dbReference type="AlphaFoldDB" id="A0A6A6WWD3"/>
<sequence length="325" mass="36706">MDHHDEDIDEKTLSALLLRKLGGMPNNHLPVLTLADIVNQTPKATHFPHIPADLQLAYFLANRAAINRCRNRYHVLAIKDAAEQSLTLTRAIFFYRLDPLHQFARYHDSARWNTAIFVALVSAPTSTNPYTAYHLPPAGRRFGLAYLNAVIETHNEPSVFTRREAFVQLWKESAYDFFHVERPSQQKFLRNQMRRLKRAWEQELDEARRQMGSGRYARRVGPLVGALFPGRADQATGVSIAAPQVGPPGVDGGGSAKWRGPVEKDRNELLRALRVPLEDETGQGFIEDHRARMMEYSTVVSIPAALDAVKNSSPRDMLTTLLALY</sequence>